<sequence>MPNKVHSLSCGYALPTLCTSNVVQHLRKMPIIRNSSQRSKTLIEFYTDLKDEGNEYYKRAGALMLQWIDKINQELLDTDVWGLTSHDHLILQNKDDYSSTAWVVLCATIDEYHIEYLLPKDDQPWENAYVKGATKSLNEAVEMVKIAIRSSEGWKEPKE</sequence>
<protein>
    <submittedName>
        <fullName evidence="1">Uncharacterized protein</fullName>
    </submittedName>
</protein>
<keyword evidence="2" id="KW-1185">Reference proteome</keyword>
<dbReference type="AlphaFoldDB" id="A0A2U1AI87"/>
<accession>A0A2U1AI87</accession>
<organism evidence="1 2">
    <name type="scientific">Pontibacter virosus</name>
    <dbReference type="NCBI Taxonomy" id="1765052"/>
    <lineage>
        <taxon>Bacteria</taxon>
        <taxon>Pseudomonadati</taxon>
        <taxon>Bacteroidota</taxon>
        <taxon>Cytophagia</taxon>
        <taxon>Cytophagales</taxon>
        <taxon>Hymenobacteraceae</taxon>
        <taxon>Pontibacter</taxon>
    </lineage>
</organism>
<gene>
    <name evidence="1" type="ORF">C8E01_1272</name>
</gene>
<dbReference type="Proteomes" id="UP000245466">
    <property type="component" value="Unassembled WGS sequence"/>
</dbReference>
<reference evidence="1 2" key="1">
    <citation type="submission" date="2018-04" db="EMBL/GenBank/DDBJ databases">
        <title>Genomic Encyclopedia of Type Strains, Phase IV (KMG-IV): sequencing the most valuable type-strain genomes for metagenomic binning, comparative biology and taxonomic classification.</title>
        <authorList>
            <person name="Goeker M."/>
        </authorList>
    </citation>
    <scope>NUCLEOTIDE SEQUENCE [LARGE SCALE GENOMIC DNA]</scope>
    <source>
        <strain evidence="1 2">DSM 100231</strain>
    </source>
</reference>
<evidence type="ECO:0000313" key="1">
    <source>
        <dbReference type="EMBL" id="PVY36122.1"/>
    </source>
</evidence>
<evidence type="ECO:0000313" key="2">
    <source>
        <dbReference type="Proteomes" id="UP000245466"/>
    </source>
</evidence>
<comment type="caution">
    <text evidence="1">The sequence shown here is derived from an EMBL/GenBank/DDBJ whole genome shotgun (WGS) entry which is preliminary data.</text>
</comment>
<proteinExistence type="predicted"/>
<dbReference type="EMBL" id="QEKI01000027">
    <property type="protein sequence ID" value="PVY36122.1"/>
    <property type="molecule type" value="Genomic_DNA"/>
</dbReference>
<name>A0A2U1AI87_9BACT</name>